<dbReference type="Proteomes" id="UP000067422">
    <property type="component" value="Chromosome 1"/>
</dbReference>
<evidence type="ECO:0000313" key="1">
    <source>
        <dbReference type="EMBL" id="AMF96740.1"/>
    </source>
</evidence>
<reference evidence="1" key="1">
    <citation type="submission" date="2018-01" db="EMBL/GenBank/DDBJ databases">
        <title>FDA dAtabase for Regulatory Grade micrObial Sequences (FDA-ARGOS): Supporting development and validation of Infectious Disease Dx tests.</title>
        <authorList>
            <person name="Hoffmann M."/>
            <person name="Allard M."/>
            <person name="Evans P."/>
            <person name="Brown E."/>
            <person name="Tallon L."/>
            <person name="Sadzewicz L."/>
            <person name="Sengamalay N."/>
            <person name="Ott S."/>
            <person name="Godinez A."/>
            <person name="Nagaraj S."/>
            <person name="Vyas G."/>
            <person name="Aluvathingal J."/>
            <person name="Nadendla S."/>
            <person name="Geyer C."/>
            <person name="Sichtig H."/>
        </authorList>
    </citation>
    <scope>NUCLEOTIDE SEQUENCE</scope>
    <source>
        <strain evidence="1">FDAARGOS_107</strain>
    </source>
</reference>
<gene>
    <name evidence="1" type="ORF">AL538_02820</name>
</gene>
<protein>
    <recommendedName>
        <fullName evidence="3">Uracil-DNA glycosylase-like domain-containing protein</fullName>
    </recommendedName>
</protein>
<evidence type="ECO:0008006" key="3">
    <source>
        <dbReference type="Google" id="ProtNLM"/>
    </source>
</evidence>
<accession>A0ABN4KUL2</accession>
<dbReference type="RefSeq" id="WP_061065184.1">
    <property type="nucleotide sequence ID" value="NZ_CP014038.2"/>
</dbReference>
<name>A0ABN4KUL2_VIBHA</name>
<keyword evidence="2" id="KW-1185">Reference proteome</keyword>
<organism evidence="1 2">
    <name type="scientific">Vibrio harveyi</name>
    <name type="common">Beneckea harveyi</name>
    <dbReference type="NCBI Taxonomy" id="669"/>
    <lineage>
        <taxon>Bacteria</taxon>
        <taxon>Pseudomonadati</taxon>
        <taxon>Pseudomonadota</taxon>
        <taxon>Gammaproteobacteria</taxon>
        <taxon>Vibrionales</taxon>
        <taxon>Vibrionaceae</taxon>
        <taxon>Vibrio</taxon>
    </lineage>
</organism>
<sequence length="215" mass="24371">MLWNNKLVSNIFVNDSNVVFIAESPYVDEMRLKYPMAGASGKEITKVLLGKDSPALGVICKELKFERYGLKSFSIMNISQLPLEKEAYDATGYQSPNNLNDLMKLKRNIDGQNNKGTNFHEDWKIPRSPSIATLKHQLLNELIVNLRGLKGESKIQLIPCGKFARVFVRKALEDKTLTSHFVMLEGVPHPARNKWTDMPVEKLKEIQSIVLRTAT</sequence>
<proteinExistence type="predicted"/>
<dbReference type="EMBL" id="CP014038">
    <property type="protein sequence ID" value="AMF96740.1"/>
    <property type="molecule type" value="Genomic_DNA"/>
</dbReference>
<evidence type="ECO:0000313" key="2">
    <source>
        <dbReference type="Proteomes" id="UP000067422"/>
    </source>
</evidence>